<dbReference type="Pfam" id="PF04101">
    <property type="entry name" value="Glyco_tran_28_C"/>
    <property type="match status" value="1"/>
</dbReference>
<dbReference type="GO" id="GO:0005975">
    <property type="term" value="P:carbohydrate metabolic process"/>
    <property type="evidence" value="ECO:0007669"/>
    <property type="project" value="InterPro"/>
</dbReference>
<accession>A0A0P1IPF5</accession>
<dbReference type="Gene3D" id="3.40.50.2000">
    <property type="entry name" value="Glycogen Phosphorylase B"/>
    <property type="match status" value="2"/>
</dbReference>
<dbReference type="PANTHER" id="PTHR21015:SF22">
    <property type="entry name" value="GLYCOSYLTRANSFERASE"/>
    <property type="match status" value="1"/>
</dbReference>
<comment type="subcellular location">
    <subcellularLocation>
        <location evidence="10">Cell membrane</location>
        <topology evidence="10">Peripheral membrane protein</topology>
        <orientation evidence="10">Cytoplasmic side</orientation>
    </subcellularLocation>
</comment>
<evidence type="ECO:0000259" key="11">
    <source>
        <dbReference type="Pfam" id="PF03033"/>
    </source>
</evidence>
<keyword evidence="9 10" id="KW-0961">Cell wall biogenesis/degradation</keyword>
<comment type="pathway">
    <text evidence="10">Cell wall biogenesis; peptidoglycan biosynthesis.</text>
</comment>
<protein>
    <recommendedName>
        <fullName evidence="10">UDP-N-acetylglucosamine--N-acetylmuramyl-(pentapeptide) pyrophosphoryl-undecaprenol N-acetylglucosamine transferase</fullName>
        <ecNumber evidence="10">2.4.1.227</ecNumber>
    </recommendedName>
    <alternativeName>
        <fullName evidence="10">Undecaprenyl-PP-MurNAc-pentapeptide-UDPGlcNAc GlcNAc transferase</fullName>
    </alternativeName>
</protein>
<keyword evidence="3 10" id="KW-0328">Glycosyltransferase</keyword>
<comment type="function">
    <text evidence="10">Cell wall formation. Catalyzes the transfer of a GlcNAc subunit on undecaprenyl-pyrophosphoryl-MurNAc-pentapeptide (lipid intermediate I) to form undecaprenyl-pyrophosphoryl-MurNAc-(pentapeptide)GlcNAc (lipid intermediate II).</text>
</comment>
<keyword evidence="8 10" id="KW-0131">Cell cycle</keyword>
<feature type="binding site" evidence="10">
    <location>
        <position position="166"/>
    </location>
    <ligand>
        <name>UDP-N-acetyl-alpha-D-glucosamine</name>
        <dbReference type="ChEBI" id="CHEBI:57705"/>
    </ligand>
</feature>
<dbReference type="GO" id="GO:0009252">
    <property type="term" value="P:peptidoglycan biosynthetic process"/>
    <property type="evidence" value="ECO:0007669"/>
    <property type="project" value="UniProtKB-UniRule"/>
</dbReference>
<comment type="catalytic activity">
    <reaction evidence="10">
        <text>di-trans,octa-cis-undecaprenyl diphospho-N-acetyl-alpha-D-muramoyl-L-alanyl-D-glutamyl-meso-2,6-diaminopimeloyl-D-alanyl-D-alanine + UDP-N-acetyl-alpha-D-glucosamine = di-trans,octa-cis-undecaprenyl diphospho-[N-acetyl-alpha-D-glucosaminyl-(1-&gt;4)]-N-acetyl-alpha-D-muramoyl-L-alanyl-D-glutamyl-meso-2,6-diaminopimeloyl-D-alanyl-D-alanine + UDP + H(+)</text>
        <dbReference type="Rhea" id="RHEA:31227"/>
        <dbReference type="ChEBI" id="CHEBI:15378"/>
        <dbReference type="ChEBI" id="CHEBI:57705"/>
        <dbReference type="ChEBI" id="CHEBI:58223"/>
        <dbReference type="ChEBI" id="CHEBI:61387"/>
        <dbReference type="ChEBI" id="CHEBI:61388"/>
        <dbReference type="EC" id="2.4.1.227"/>
    </reaction>
</comment>
<feature type="binding site" evidence="10">
    <location>
        <position position="193"/>
    </location>
    <ligand>
        <name>UDP-N-acetyl-alpha-D-glucosamine</name>
        <dbReference type="ChEBI" id="CHEBI:57705"/>
    </ligand>
</feature>
<proteinExistence type="inferred from homology"/>
<sequence length="365" mass="38225">MTTQPLLVIAAGGTGGHMFPAQALAEAMLAKGWRVKLSTDARGARYTGGFPDQVEIEQVASATFARGGLVAKVMVPFRILGGVVGAVFKLRKDKPSVVVGFGGYPTIPAMGAAWILGLPRMIHEQNGVLGRVNELFAKRVQKIACGTWPTNLPDGVDGEHTGNPVRASVLERAGAGYIPPGDYPMSILVIGGSQGARILSDVVPPAIENLPSEMRKHVRVSHQARGEDFDRVAKYYADHGIDADVQEFFTDIPERMSEAQLVISRSGASSVADISVIGRPSILVPFGAATGDHQTANARGLADAGAAIVMPESLFEVDALSEQIANVLGNSDGALQMSRAALSVGKPDATENLVALVDALAAGQE</sequence>
<dbReference type="InterPro" id="IPR006009">
    <property type="entry name" value="GlcNAc_MurG"/>
</dbReference>
<reference evidence="14" key="1">
    <citation type="submission" date="2015-09" db="EMBL/GenBank/DDBJ databases">
        <authorList>
            <person name="Rodrigo-Torres Lidia"/>
            <person name="Arahal R.David."/>
        </authorList>
    </citation>
    <scope>NUCLEOTIDE SEQUENCE [LARGE SCALE GENOMIC DNA]</scope>
    <source>
        <strain evidence="14">CECT 5114</strain>
    </source>
</reference>
<dbReference type="GO" id="GO:0008360">
    <property type="term" value="P:regulation of cell shape"/>
    <property type="evidence" value="ECO:0007669"/>
    <property type="project" value="UniProtKB-KW"/>
</dbReference>
<keyword evidence="1 10" id="KW-1003">Cell membrane</keyword>
<feature type="binding site" evidence="10">
    <location>
        <position position="126"/>
    </location>
    <ligand>
        <name>UDP-N-acetyl-alpha-D-glucosamine</name>
        <dbReference type="ChEBI" id="CHEBI:57705"/>
    </ligand>
</feature>
<evidence type="ECO:0000256" key="6">
    <source>
        <dbReference type="ARBA" id="ARBA00022984"/>
    </source>
</evidence>
<dbReference type="HAMAP" id="MF_00033">
    <property type="entry name" value="MurG"/>
    <property type="match status" value="1"/>
</dbReference>
<evidence type="ECO:0000256" key="10">
    <source>
        <dbReference type="HAMAP-Rule" id="MF_00033"/>
    </source>
</evidence>
<keyword evidence="7 10" id="KW-0472">Membrane</keyword>
<name>A0A0P1IPF5_9RHOB</name>
<dbReference type="GO" id="GO:0051301">
    <property type="term" value="P:cell division"/>
    <property type="evidence" value="ECO:0007669"/>
    <property type="project" value="UniProtKB-KW"/>
</dbReference>
<keyword evidence="14" id="KW-1185">Reference proteome</keyword>
<feature type="domain" description="Glycosyltransferase family 28 N-terminal" evidence="11">
    <location>
        <begin position="8"/>
        <end position="144"/>
    </location>
</feature>
<feature type="domain" description="Glycosyl transferase family 28 C-terminal" evidence="12">
    <location>
        <begin position="187"/>
        <end position="352"/>
    </location>
</feature>
<dbReference type="STRING" id="1715691.TA5113_02619"/>
<comment type="caution">
    <text evidence="10">Lacks conserved residue(s) required for the propagation of feature annotation.</text>
</comment>
<evidence type="ECO:0000256" key="4">
    <source>
        <dbReference type="ARBA" id="ARBA00022679"/>
    </source>
</evidence>
<dbReference type="EMBL" id="CYUE01000012">
    <property type="protein sequence ID" value="CUK25514.1"/>
    <property type="molecule type" value="Genomic_DNA"/>
</dbReference>
<evidence type="ECO:0000313" key="14">
    <source>
        <dbReference type="Proteomes" id="UP000051184"/>
    </source>
</evidence>
<evidence type="ECO:0000256" key="5">
    <source>
        <dbReference type="ARBA" id="ARBA00022960"/>
    </source>
</evidence>
<evidence type="ECO:0000256" key="1">
    <source>
        <dbReference type="ARBA" id="ARBA00022475"/>
    </source>
</evidence>
<dbReference type="OrthoDB" id="9808936at2"/>
<dbReference type="EC" id="2.4.1.227" evidence="10"/>
<comment type="similarity">
    <text evidence="10">Belongs to the glycosyltransferase 28 family. MurG subfamily.</text>
</comment>
<dbReference type="PANTHER" id="PTHR21015">
    <property type="entry name" value="UDP-N-ACETYLGLUCOSAMINE--N-ACETYLMURAMYL-(PENTAPEPTIDE) PYROPHOSPHORYL-UNDECAPRENOL N-ACETYLGLUCOSAMINE TRANSFERASE 1"/>
    <property type="match status" value="1"/>
</dbReference>
<keyword evidence="2 10" id="KW-0132">Cell division</keyword>
<keyword evidence="4 10" id="KW-0808">Transferase</keyword>
<dbReference type="CDD" id="cd03785">
    <property type="entry name" value="GT28_MurG"/>
    <property type="match status" value="1"/>
</dbReference>
<dbReference type="InterPro" id="IPR007235">
    <property type="entry name" value="Glyco_trans_28_C"/>
</dbReference>
<dbReference type="Pfam" id="PF03033">
    <property type="entry name" value="Glyco_transf_28"/>
    <property type="match status" value="1"/>
</dbReference>
<dbReference type="Proteomes" id="UP000051184">
    <property type="component" value="Unassembled WGS sequence"/>
</dbReference>
<keyword evidence="5 10" id="KW-0133">Cell shape</keyword>
<dbReference type="UniPathway" id="UPA00219"/>
<dbReference type="RefSeq" id="WP_058314463.1">
    <property type="nucleotide sequence ID" value="NZ_CYTO01000024.1"/>
</dbReference>
<evidence type="ECO:0000256" key="3">
    <source>
        <dbReference type="ARBA" id="ARBA00022676"/>
    </source>
</evidence>
<evidence type="ECO:0000259" key="12">
    <source>
        <dbReference type="Pfam" id="PF04101"/>
    </source>
</evidence>
<evidence type="ECO:0000256" key="8">
    <source>
        <dbReference type="ARBA" id="ARBA00023306"/>
    </source>
</evidence>
<dbReference type="InterPro" id="IPR004276">
    <property type="entry name" value="GlycoTrans_28_N"/>
</dbReference>
<dbReference type="GO" id="GO:0005886">
    <property type="term" value="C:plasma membrane"/>
    <property type="evidence" value="ECO:0007669"/>
    <property type="project" value="UniProtKB-SubCell"/>
</dbReference>
<evidence type="ECO:0000256" key="2">
    <source>
        <dbReference type="ARBA" id="ARBA00022618"/>
    </source>
</evidence>
<gene>
    <name evidence="10 13" type="primary">murG</name>
    <name evidence="13" type="ORF">TA5114_01313</name>
</gene>
<dbReference type="GO" id="GO:0051991">
    <property type="term" value="F:UDP-N-acetyl-D-glucosamine:N-acetylmuramoyl-L-alanyl-D-glutamyl-meso-2,6-diaminopimelyl-D-alanyl-D-alanine-diphosphoundecaprenol 4-beta-N-acetylglucosaminlytransferase activity"/>
    <property type="evidence" value="ECO:0007669"/>
    <property type="project" value="RHEA"/>
</dbReference>
<evidence type="ECO:0000256" key="9">
    <source>
        <dbReference type="ARBA" id="ARBA00023316"/>
    </source>
</evidence>
<dbReference type="GO" id="GO:0050511">
    <property type="term" value="F:undecaprenyldiphospho-muramoylpentapeptide beta-N-acetylglucosaminyltransferase activity"/>
    <property type="evidence" value="ECO:0007669"/>
    <property type="project" value="UniProtKB-UniRule"/>
</dbReference>
<dbReference type="AlphaFoldDB" id="A0A0P1IPF5"/>
<evidence type="ECO:0000313" key="13">
    <source>
        <dbReference type="EMBL" id="CUK25514.1"/>
    </source>
</evidence>
<dbReference type="SUPFAM" id="SSF53756">
    <property type="entry name" value="UDP-Glycosyltransferase/glycogen phosphorylase"/>
    <property type="match status" value="1"/>
</dbReference>
<feature type="binding site" evidence="10">
    <location>
        <position position="294"/>
    </location>
    <ligand>
        <name>UDP-N-acetyl-alpha-D-glucosamine</name>
        <dbReference type="ChEBI" id="CHEBI:57705"/>
    </ligand>
</feature>
<evidence type="ECO:0000256" key="7">
    <source>
        <dbReference type="ARBA" id="ARBA00023136"/>
    </source>
</evidence>
<feature type="binding site" evidence="10">
    <location>
        <begin position="14"/>
        <end position="16"/>
    </location>
    <ligand>
        <name>UDP-N-acetyl-alpha-D-glucosamine</name>
        <dbReference type="ChEBI" id="CHEBI:57705"/>
    </ligand>
</feature>
<organism evidence="13 14">
    <name type="scientific">Cognatishimia activa</name>
    <dbReference type="NCBI Taxonomy" id="1715691"/>
    <lineage>
        <taxon>Bacteria</taxon>
        <taxon>Pseudomonadati</taxon>
        <taxon>Pseudomonadota</taxon>
        <taxon>Alphaproteobacteria</taxon>
        <taxon>Rhodobacterales</taxon>
        <taxon>Paracoccaceae</taxon>
        <taxon>Cognatishimia</taxon>
    </lineage>
</organism>
<keyword evidence="6 10" id="KW-0573">Peptidoglycan synthesis</keyword>
<dbReference type="GO" id="GO:0071555">
    <property type="term" value="P:cell wall organization"/>
    <property type="evidence" value="ECO:0007669"/>
    <property type="project" value="UniProtKB-KW"/>
</dbReference>